<dbReference type="Gene3D" id="3.40.50.300">
    <property type="entry name" value="P-loop containing nucleotide triphosphate hydrolases"/>
    <property type="match status" value="1"/>
</dbReference>
<dbReference type="HAMAP" id="MF_00376">
    <property type="entry name" value="Dephospho_CoA_kinase"/>
    <property type="match status" value="1"/>
</dbReference>
<evidence type="ECO:0000256" key="5">
    <source>
        <dbReference type="HAMAP-Rule" id="MF_00376"/>
    </source>
</evidence>
<evidence type="ECO:0000256" key="2">
    <source>
        <dbReference type="ARBA" id="ARBA00022741"/>
    </source>
</evidence>
<keyword evidence="5" id="KW-0963">Cytoplasm</keyword>
<dbReference type="CDD" id="cd02022">
    <property type="entry name" value="DPCK"/>
    <property type="match status" value="1"/>
</dbReference>
<dbReference type="NCBIfam" id="TIGR00152">
    <property type="entry name" value="dephospho-CoA kinase"/>
    <property type="match status" value="1"/>
</dbReference>
<comment type="similarity">
    <text evidence="1 5">Belongs to the CoaE family.</text>
</comment>
<dbReference type="GO" id="GO:0004140">
    <property type="term" value="F:dephospho-CoA kinase activity"/>
    <property type="evidence" value="ECO:0007669"/>
    <property type="project" value="UniProtKB-UniRule"/>
</dbReference>
<dbReference type="AlphaFoldDB" id="A0A942TEH4"/>
<keyword evidence="4 5" id="KW-0173">Coenzyme A biosynthesis</keyword>
<organism evidence="7 8">
    <name type="scientific">Lederbergia citri</name>
    <dbReference type="NCBI Taxonomy" id="2833580"/>
    <lineage>
        <taxon>Bacteria</taxon>
        <taxon>Bacillati</taxon>
        <taxon>Bacillota</taxon>
        <taxon>Bacilli</taxon>
        <taxon>Bacillales</taxon>
        <taxon>Bacillaceae</taxon>
        <taxon>Lederbergia</taxon>
    </lineage>
</organism>
<keyword evidence="5 7" id="KW-0808">Transferase</keyword>
<keyword evidence="8" id="KW-1185">Reference proteome</keyword>
<protein>
    <recommendedName>
        <fullName evidence="5 6">Dephospho-CoA kinase</fullName>
        <ecNumber evidence="5 6">2.7.1.24</ecNumber>
    </recommendedName>
    <alternativeName>
        <fullName evidence="5">Dephosphocoenzyme A kinase</fullName>
    </alternativeName>
</protein>
<evidence type="ECO:0000313" key="7">
    <source>
        <dbReference type="EMBL" id="MBS4194964.1"/>
    </source>
</evidence>
<dbReference type="InterPro" id="IPR027417">
    <property type="entry name" value="P-loop_NTPase"/>
</dbReference>
<proteinExistence type="inferred from homology"/>
<evidence type="ECO:0000256" key="4">
    <source>
        <dbReference type="ARBA" id="ARBA00022993"/>
    </source>
</evidence>
<dbReference type="Proteomes" id="UP000681414">
    <property type="component" value="Unassembled WGS sequence"/>
</dbReference>
<name>A0A942TEH4_9BACI</name>
<comment type="caution">
    <text evidence="7">The sequence shown here is derived from an EMBL/GenBank/DDBJ whole genome shotgun (WGS) entry which is preliminary data.</text>
</comment>
<sequence length="200" mass="22622">MTKMIGLTGGIASGKSTVSKMLKERGFTILDADIAARVVVEPGQKAYKQIIESFGRDILNKDKSINRSKLGSIIFNDVEKRKTLNSIVHPAVRECLNLWKNEAIEKGKKTIIYDIPLLYESNLTYLVEKVIVVFVDPDIQLKRLLNRNNLSKEEALARISSQLPLKEKVERADVAVDNNGTMDETERQINELINNWNLEP</sequence>
<keyword evidence="2 5" id="KW-0547">Nucleotide-binding</keyword>
<dbReference type="GO" id="GO:0005737">
    <property type="term" value="C:cytoplasm"/>
    <property type="evidence" value="ECO:0007669"/>
    <property type="project" value="UniProtKB-SubCell"/>
</dbReference>
<reference evidence="7 8" key="1">
    <citation type="submission" date="2021-05" db="EMBL/GenBank/DDBJ databases">
        <title>Novel Bacillus species.</title>
        <authorList>
            <person name="Liu G."/>
        </authorList>
    </citation>
    <scope>NUCLEOTIDE SEQUENCE [LARGE SCALE GENOMIC DNA]</scope>
    <source>
        <strain evidence="8">FJAT-49780</strain>
    </source>
</reference>
<gene>
    <name evidence="5 7" type="primary">coaE</name>
    <name evidence="7" type="ORF">KHA97_07715</name>
</gene>
<keyword evidence="3 5" id="KW-0067">ATP-binding</keyword>
<dbReference type="GO" id="GO:0005524">
    <property type="term" value="F:ATP binding"/>
    <property type="evidence" value="ECO:0007669"/>
    <property type="project" value="UniProtKB-UniRule"/>
</dbReference>
<comment type="catalytic activity">
    <reaction evidence="5">
        <text>3'-dephospho-CoA + ATP = ADP + CoA + H(+)</text>
        <dbReference type="Rhea" id="RHEA:18245"/>
        <dbReference type="ChEBI" id="CHEBI:15378"/>
        <dbReference type="ChEBI" id="CHEBI:30616"/>
        <dbReference type="ChEBI" id="CHEBI:57287"/>
        <dbReference type="ChEBI" id="CHEBI:57328"/>
        <dbReference type="ChEBI" id="CHEBI:456216"/>
        <dbReference type="EC" id="2.7.1.24"/>
    </reaction>
</comment>
<dbReference type="GO" id="GO:0015937">
    <property type="term" value="P:coenzyme A biosynthetic process"/>
    <property type="evidence" value="ECO:0007669"/>
    <property type="project" value="UniProtKB-UniRule"/>
</dbReference>
<evidence type="ECO:0000256" key="3">
    <source>
        <dbReference type="ARBA" id="ARBA00022840"/>
    </source>
</evidence>
<dbReference type="InterPro" id="IPR001977">
    <property type="entry name" value="Depp_CoAkinase"/>
</dbReference>
<evidence type="ECO:0000313" key="8">
    <source>
        <dbReference type="Proteomes" id="UP000681414"/>
    </source>
</evidence>
<evidence type="ECO:0000256" key="1">
    <source>
        <dbReference type="ARBA" id="ARBA00009018"/>
    </source>
</evidence>
<accession>A0A942TEH4</accession>
<dbReference type="Pfam" id="PF01121">
    <property type="entry name" value="CoaE"/>
    <property type="match status" value="1"/>
</dbReference>
<feature type="binding site" evidence="5">
    <location>
        <begin position="12"/>
        <end position="17"/>
    </location>
    <ligand>
        <name>ATP</name>
        <dbReference type="ChEBI" id="CHEBI:30616"/>
    </ligand>
</feature>
<dbReference type="PROSITE" id="PS51219">
    <property type="entry name" value="DPCK"/>
    <property type="match status" value="1"/>
</dbReference>
<comment type="subcellular location">
    <subcellularLocation>
        <location evidence="5">Cytoplasm</location>
    </subcellularLocation>
</comment>
<dbReference type="SUPFAM" id="SSF52540">
    <property type="entry name" value="P-loop containing nucleoside triphosphate hydrolases"/>
    <property type="match status" value="1"/>
</dbReference>
<comment type="function">
    <text evidence="5">Catalyzes the phosphorylation of the 3'-hydroxyl group of dephosphocoenzyme A to form coenzyme A.</text>
</comment>
<comment type="pathway">
    <text evidence="5">Cofactor biosynthesis; coenzyme A biosynthesis; CoA from (R)-pantothenate: step 5/5.</text>
</comment>
<dbReference type="EMBL" id="JAGYPG010000001">
    <property type="protein sequence ID" value="MBS4194964.1"/>
    <property type="molecule type" value="Genomic_DNA"/>
</dbReference>
<dbReference type="PANTHER" id="PTHR10695:SF46">
    <property type="entry name" value="BIFUNCTIONAL COENZYME A SYNTHASE-RELATED"/>
    <property type="match status" value="1"/>
</dbReference>
<keyword evidence="5 7" id="KW-0418">Kinase</keyword>
<dbReference type="FunFam" id="3.40.50.300:FF:000485">
    <property type="entry name" value="Dephospho-CoA kinase CAB5"/>
    <property type="match status" value="1"/>
</dbReference>
<dbReference type="RefSeq" id="WP_213124105.1">
    <property type="nucleotide sequence ID" value="NZ_JAGYPG010000001.1"/>
</dbReference>
<dbReference type="PANTHER" id="PTHR10695">
    <property type="entry name" value="DEPHOSPHO-COA KINASE-RELATED"/>
    <property type="match status" value="1"/>
</dbReference>
<evidence type="ECO:0000256" key="6">
    <source>
        <dbReference type="NCBIfam" id="TIGR00152"/>
    </source>
</evidence>
<dbReference type="EC" id="2.7.1.24" evidence="5 6"/>